<dbReference type="RefSeq" id="WP_334582420.1">
    <property type="nucleotide sequence ID" value="NZ_JBEZVE010000020.1"/>
</dbReference>
<evidence type="ECO:0000256" key="1">
    <source>
        <dbReference type="SAM" id="MobiDB-lite"/>
    </source>
</evidence>
<organism evidence="2 3">
    <name type="scientific">Streptomyces sp. 900129855</name>
    <dbReference type="NCBI Taxonomy" id="3155129"/>
    <lineage>
        <taxon>Bacteria</taxon>
        <taxon>Bacillati</taxon>
        <taxon>Actinomycetota</taxon>
        <taxon>Actinomycetes</taxon>
        <taxon>Kitasatosporales</taxon>
        <taxon>Streptomycetaceae</taxon>
        <taxon>Streptomyces</taxon>
    </lineage>
</organism>
<dbReference type="EMBL" id="JBEZVE010000020">
    <property type="protein sequence ID" value="MEU3785439.1"/>
    <property type="molecule type" value="Genomic_DNA"/>
</dbReference>
<feature type="compositionally biased region" description="Basic and acidic residues" evidence="1">
    <location>
        <begin position="15"/>
        <end position="24"/>
    </location>
</feature>
<gene>
    <name evidence="2" type="ORF">AB0E89_33710</name>
</gene>
<protein>
    <submittedName>
        <fullName evidence="2">Uncharacterized protein</fullName>
    </submittedName>
</protein>
<dbReference type="Proteomes" id="UP001550739">
    <property type="component" value="Unassembled WGS sequence"/>
</dbReference>
<evidence type="ECO:0000313" key="2">
    <source>
        <dbReference type="EMBL" id="MEU3785439.1"/>
    </source>
</evidence>
<sequence>MPGAYMPPVHRKAPPKHDPPKHYDPTTFHPPHTKSGPQKHDAVPPPVPAGSAKGRTTSVSTPSMELFADNMDRLAEPVKQAYEKLLRLQRVNPGAFYDAYSLRQVTSGANGDSGLQKTYLKILHDLGQGLSDISSGMRQLSGKYTTVEDESTMTAEDLNNAMQNAQSDFSKLGTGG</sequence>
<feature type="region of interest" description="Disordered" evidence="1">
    <location>
        <begin position="1"/>
        <end position="59"/>
    </location>
</feature>
<evidence type="ECO:0000313" key="3">
    <source>
        <dbReference type="Proteomes" id="UP001550739"/>
    </source>
</evidence>
<reference evidence="2 3" key="1">
    <citation type="submission" date="2024-06" db="EMBL/GenBank/DDBJ databases">
        <title>The Natural Products Discovery Center: Release of the First 8490 Sequenced Strains for Exploring Actinobacteria Biosynthetic Diversity.</title>
        <authorList>
            <person name="Kalkreuter E."/>
            <person name="Kautsar S.A."/>
            <person name="Yang D."/>
            <person name="Bader C.D."/>
            <person name="Teijaro C.N."/>
            <person name="Fluegel L."/>
            <person name="Davis C.M."/>
            <person name="Simpson J.R."/>
            <person name="Lauterbach L."/>
            <person name="Steele A.D."/>
            <person name="Gui C."/>
            <person name="Meng S."/>
            <person name="Li G."/>
            <person name="Viehrig K."/>
            <person name="Ye F."/>
            <person name="Su P."/>
            <person name="Kiefer A.F."/>
            <person name="Nichols A."/>
            <person name="Cepeda A.J."/>
            <person name="Yan W."/>
            <person name="Fan B."/>
            <person name="Jiang Y."/>
            <person name="Adhikari A."/>
            <person name="Zheng C.-J."/>
            <person name="Schuster L."/>
            <person name="Cowan T.M."/>
            <person name="Smanski M.J."/>
            <person name="Chevrette M.G."/>
            <person name="De Carvalho L.P.S."/>
            <person name="Shen B."/>
        </authorList>
    </citation>
    <scope>NUCLEOTIDE SEQUENCE [LARGE SCALE GENOMIC DNA]</scope>
    <source>
        <strain evidence="2 3">NPDC033843</strain>
    </source>
</reference>
<proteinExistence type="predicted"/>
<accession>A0ABV2ZS92</accession>
<keyword evidence="3" id="KW-1185">Reference proteome</keyword>
<comment type="caution">
    <text evidence="2">The sequence shown here is derived from an EMBL/GenBank/DDBJ whole genome shotgun (WGS) entry which is preliminary data.</text>
</comment>
<name>A0ABV2ZS92_9ACTN</name>